<dbReference type="EMBL" id="BAABJI010000001">
    <property type="protein sequence ID" value="GAA4903600.1"/>
    <property type="molecule type" value="Genomic_DNA"/>
</dbReference>
<dbReference type="Pfam" id="PF00132">
    <property type="entry name" value="Hexapep"/>
    <property type="match status" value="1"/>
</dbReference>
<evidence type="ECO:0000313" key="6">
    <source>
        <dbReference type="Proteomes" id="UP001501436"/>
    </source>
</evidence>
<keyword evidence="3 4" id="KW-0012">Acyltransferase</keyword>
<dbReference type="PANTHER" id="PTHR42811">
    <property type="entry name" value="SERINE ACETYLTRANSFERASE"/>
    <property type="match status" value="1"/>
</dbReference>
<comment type="similarity">
    <text evidence="1 4">Belongs to the transferase hexapeptide repeat family.</text>
</comment>
<comment type="caution">
    <text evidence="5">The sequence shown here is derived from an EMBL/GenBank/DDBJ whole genome shotgun (WGS) entry which is preliminary data.</text>
</comment>
<dbReference type="CDD" id="cd03354">
    <property type="entry name" value="LbH_SAT"/>
    <property type="match status" value="1"/>
</dbReference>
<evidence type="ECO:0000256" key="2">
    <source>
        <dbReference type="ARBA" id="ARBA00022679"/>
    </source>
</evidence>
<evidence type="ECO:0000256" key="1">
    <source>
        <dbReference type="ARBA" id="ARBA00007274"/>
    </source>
</evidence>
<evidence type="ECO:0000256" key="4">
    <source>
        <dbReference type="PIRNR" id="PIRNR000441"/>
    </source>
</evidence>
<dbReference type="InterPro" id="IPR045304">
    <property type="entry name" value="LbH_SAT"/>
</dbReference>
<dbReference type="InterPro" id="IPR001451">
    <property type="entry name" value="Hexapep"/>
</dbReference>
<dbReference type="InterPro" id="IPR005881">
    <property type="entry name" value="Ser_O-AcTrfase"/>
</dbReference>
<proteinExistence type="inferred from homology"/>
<accession>A0ABP9FI80</accession>
<keyword evidence="2 4" id="KW-0808">Transferase</keyword>
<comment type="catalytic activity">
    <reaction evidence="4">
        <text>L-serine + acetyl-CoA = O-acetyl-L-serine + CoA</text>
        <dbReference type="Rhea" id="RHEA:24560"/>
        <dbReference type="ChEBI" id="CHEBI:33384"/>
        <dbReference type="ChEBI" id="CHEBI:57287"/>
        <dbReference type="ChEBI" id="CHEBI:57288"/>
        <dbReference type="ChEBI" id="CHEBI:58340"/>
        <dbReference type="EC" id="2.3.1.30"/>
    </reaction>
</comment>
<protein>
    <recommendedName>
        <fullName evidence="4">Serine acetyltransferase</fullName>
        <ecNumber evidence="4">2.3.1.30</ecNumber>
    </recommendedName>
</protein>
<dbReference type="PIRSF" id="PIRSF000441">
    <property type="entry name" value="CysE"/>
    <property type="match status" value="1"/>
</dbReference>
<evidence type="ECO:0000256" key="3">
    <source>
        <dbReference type="ARBA" id="ARBA00023315"/>
    </source>
</evidence>
<sequence length="173" mass="19034">MSGLSGKLKADIKQLRGKDRKPLPVLFLTKKNYRIVILYRILNHFHKSTLASLLLLPLSLYYRLMTNRYCVDLPVDTPIGEGLRLNHCYCVVVNRKAIIGNNVYIGHSVTIGSNGDRYPVIGNNVLIAPGCLIIGDVKIGDNVIIGAGSLVVKDVEANSIIGGHPSKFLRVKE</sequence>
<dbReference type="InterPro" id="IPR011004">
    <property type="entry name" value="Trimer_LpxA-like_sf"/>
</dbReference>
<dbReference type="RefSeq" id="WP_345329047.1">
    <property type="nucleotide sequence ID" value="NZ_BAABJI010000001.1"/>
</dbReference>
<dbReference type="Proteomes" id="UP001501436">
    <property type="component" value="Unassembled WGS sequence"/>
</dbReference>
<keyword evidence="6" id="KW-1185">Reference proteome</keyword>
<reference evidence="6" key="1">
    <citation type="journal article" date="2019" name="Int. J. Syst. Evol. Microbiol.">
        <title>The Global Catalogue of Microorganisms (GCM) 10K type strain sequencing project: providing services to taxonomists for standard genome sequencing and annotation.</title>
        <authorList>
            <consortium name="The Broad Institute Genomics Platform"/>
            <consortium name="The Broad Institute Genome Sequencing Center for Infectious Disease"/>
            <person name="Wu L."/>
            <person name="Ma J."/>
        </authorList>
    </citation>
    <scope>NUCLEOTIDE SEQUENCE [LARGE SCALE GENOMIC DNA]</scope>
    <source>
        <strain evidence="6">JCM 18283</strain>
    </source>
</reference>
<dbReference type="SUPFAM" id="SSF51161">
    <property type="entry name" value="Trimeric LpxA-like enzymes"/>
    <property type="match status" value="1"/>
</dbReference>
<dbReference type="EC" id="2.3.1.30" evidence="4"/>
<organism evidence="5 6">
    <name type="scientific">Mucilaginibacter defluvii</name>
    <dbReference type="NCBI Taxonomy" id="1196019"/>
    <lineage>
        <taxon>Bacteria</taxon>
        <taxon>Pseudomonadati</taxon>
        <taxon>Bacteroidota</taxon>
        <taxon>Sphingobacteriia</taxon>
        <taxon>Sphingobacteriales</taxon>
        <taxon>Sphingobacteriaceae</taxon>
        <taxon>Mucilaginibacter</taxon>
    </lineage>
</organism>
<evidence type="ECO:0000313" key="5">
    <source>
        <dbReference type="EMBL" id="GAA4903600.1"/>
    </source>
</evidence>
<dbReference type="Gene3D" id="2.160.10.10">
    <property type="entry name" value="Hexapeptide repeat proteins"/>
    <property type="match status" value="1"/>
</dbReference>
<gene>
    <name evidence="5" type="ORF">GCM10023313_02680</name>
</gene>
<name>A0ABP9FI80_9SPHI</name>